<dbReference type="PANTHER" id="PTHR39176">
    <property type="entry name" value="PERIPLASMIC PROTEIN-RELATED"/>
    <property type="match status" value="1"/>
</dbReference>
<gene>
    <name evidence="3" type="ORF">LTSEWAN_1948</name>
</gene>
<comment type="caution">
    <text evidence="3">The sequence shown here is derived from an EMBL/GenBank/DDBJ whole genome shotgun (WGS) entry which is preliminary data.</text>
</comment>
<keyword evidence="1" id="KW-0732">Signal</keyword>
<feature type="domain" description="Lysozyme inhibitor LprI-like N-terminal" evidence="2">
    <location>
        <begin position="35"/>
        <end position="125"/>
    </location>
</feature>
<dbReference type="Pfam" id="PF07007">
    <property type="entry name" value="LprI"/>
    <property type="match status" value="1"/>
</dbReference>
<feature type="chain" id="PRO_5003483840" evidence="1">
    <location>
        <begin position="33"/>
        <end position="144"/>
    </location>
</feature>
<dbReference type="AlphaFoldDB" id="G5SA84"/>
<accession>G5SA84</accession>
<evidence type="ECO:0000256" key="1">
    <source>
        <dbReference type="SAM" id="SignalP"/>
    </source>
</evidence>
<evidence type="ECO:0000313" key="3">
    <source>
        <dbReference type="EMBL" id="EHD04181.1"/>
    </source>
</evidence>
<organism evidence="3 4">
    <name type="scientific">Salmonella enterica subsp. enterica serovar Wandsworth str. A4-580</name>
    <dbReference type="NCBI Taxonomy" id="913086"/>
    <lineage>
        <taxon>Bacteria</taxon>
        <taxon>Pseudomonadati</taxon>
        <taxon>Pseudomonadota</taxon>
        <taxon>Gammaproteobacteria</taxon>
        <taxon>Enterobacterales</taxon>
        <taxon>Enterobacteriaceae</taxon>
        <taxon>Salmonella</taxon>
    </lineage>
</organism>
<name>G5SA84_SALET</name>
<feature type="signal peptide" evidence="1">
    <location>
        <begin position="1"/>
        <end position="32"/>
    </location>
</feature>
<dbReference type="EMBL" id="AFCX01000642">
    <property type="protein sequence ID" value="EHD04181.1"/>
    <property type="molecule type" value="Genomic_DNA"/>
</dbReference>
<dbReference type="InterPro" id="IPR009739">
    <property type="entry name" value="LprI-like_N"/>
</dbReference>
<proteinExistence type="predicted"/>
<dbReference type="PATRIC" id="fig|913086.3.peg.1521"/>
<dbReference type="Gene3D" id="1.20.1270.180">
    <property type="match status" value="1"/>
</dbReference>
<dbReference type="Proteomes" id="UP000003536">
    <property type="component" value="Unassembled WGS sequence"/>
</dbReference>
<evidence type="ECO:0000259" key="2">
    <source>
        <dbReference type="Pfam" id="PF07007"/>
    </source>
</evidence>
<evidence type="ECO:0000313" key="4">
    <source>
        <dbReference type="Proteomes" id="UP000003536"/>
    </source>
</evidence>
<reference evidence="3 4" key="1">
    <citation type="journal article" date="2011" name="BMC Genomics">
        <title>Genome sequencing reveals diversification of virulence factor content and possible host adaptation in distinct subpopulations of Salmonella enterica.</title>
        <authorList>
            <person name="den Bakker H.C."/>
            <person name="Moreno Switt A.I."/>
            <person name="Govoni G."/>
            <person name="Cummings C.A."/>
            <person name="Ranieri M.L."/>
            <person name="Degoricija L."/>
            <person name="Hoelzer K."/>
            <person name="Rodriguez-Rivera L.D."/>
            <person name="Brown S."/>
            <person name="Bolchacova E."/>
            <person name="Furtado M.R."/>
            <person name="Wiedmann M."/>
        </authorList>
    </citation>
    <scope>NUCLEOTIDE SEQUENCE [LARGE SCALE GENOMIC DNA]</scope>
    <source>
        <strain evidence="3 4">A4-580</strain>
    </source>
</reference>
<dbReference type="PANTHER" id="PTHR39176:SF1">
    <property type="entry name" value="PERIPLASMIC PROTEIN"/>
    <property type="match status" value="1"/>
</dbReference>
<protein>
    <submittedName>
        <fullName evidence="3">Putative secreted protein</fullName>
    </submittedName>
</protein>
<sequence length="144" mass="15571">MVNGAFLLASEDRMKRIFLTCAALLFSSQALADECASASTQLEMNRCAAAQYQAADKKLNETYQSAIKRAQPPQRELLQKAQVAWIALRDADCALIRSGTEGGSVQPMIASQCLTDKTNEREAFLASLLQCEEGDLSCPLPPAG</sequence>